<keyword evidence="6" id="KW-1133">Transmembrane helix</keyword>
<feature type="non-terminal residue" evidence="8">
    <location>
        <position position="1"/>
    </location>
</feature>
<feature type="compositionally biased region" description="Basic and acidic residues" evidence="5">
    <location>
        <begin position="58"/>
        <end position="69"/>
    </location>
</feature>
<evidence type="ECO:0000256" key="6">
    <source>
        <dbReference type="SAM" id="Phobius"/>
    </source>
</evidence>
<gene>
    <name evidence="8" type="ORF">OCBIM_22017286mg</name>
</gene>
<evidence type="ECO:0000313" key="8">
    <source>
        <dbReference type="EMBL" id="KOF87192.1"/>
    </source>
</evidence>
<dbReference type="OrthoDB" id="6161078at2759"/>
<keyword evidence="1" id="KW-0479">Metal-binding</keyword>
<feature type="region of interest" description="Disordered" evidence="5">
    <location>
        <begin position="55"/>
        <end position="80"/>
    </location>
</feature>
<name>A0A0L8HDI1_OCTBM</name>
<dbReference type="PROSITE" id="PS51058">
    <property type="entry name" value="ZF_CXXC"/>
    <property type="match status" value="1"/>
</dbReference>
<dbReference type="GO" id="GO:0008270">
    <property type="term" value="F:zinc ion binding"/>
    <property type="evidence" value="ECO:0007669"/>
    <property type="project" value="UniProtKB-KW"/>
</dbReference>
<accession>A0A0L8HDI1</accession>
<evidence type="ECO:0000256" key="1">
    <source>
        <dbReference type="ARBA" id="ARBA00022723"/>
    </source>
</evidence>
<dbReference type="EMBL" id="KQ418476">
    <property type="protein sequence ID" value="KOF87192.1"/>
    <property type="molecule type" value="Genomic_DNA"/>
</dbReference>
<organism evidence="8">
    <name type="scientific">Octopus bimaculoides</name>
    <name type="common">California two-spotted octopus</name>
    <dbReference type="NCBI Taxonomy" id="37653"/>
    <lineage>
        <taxon>Eukaryota</taxon>
        <taxon>Metazoa</taxon>
        <taxon>Spiralia</taxon>
        <taxon>Lophotrochozoa</taxon>
        <taxon>Mollusca</taxon>
        <taxon>Cephalopoda</taxon>
        <taxon>Coleoidea</taxon>
        <taxon>Octopodiformes</taxon>
        <taxon>Octopoda</taxon>
        <taxon>Incirrata</taxon>
        <taxon>Octopodidae</taxon>
        <taxon>Octopus</taxon>
    </lineage>
</organism>
<evidence type="ECO:0000256" key="4">
    <source>
        <dbReference type="PROSITE-ProRule" id="PRU00509"/>
    </source>
</evidence>
<feature type="domain" description="CXXC-type" evidence="7">
    <location>
        <begin position="119"/>
        <end position="160"/>
    </location>
</feature>
<keyword evidence="3" id="KW-0862">Zinc</keyword>
<keyword evidence="2 4" id="KW-0863">Zinc-finger</keyword>
<keyword evidence="6" id="KW-0812">Transmembrane</keyword>
<keyword evidence="6" id="KW-0472">Membrane</keyword>
<dbReference type="Pfam" id="PF02008">
    <property type="entry name" value="zf-CXXC"/>
    <property type="match status" value="1"/>
</dbReference>
<feature type="region of interest" description="Disordered" evidence="5">
    <location>
        <begin position="305"/>
        <end position="333"/>
    </location>
</feature>
<proteinExistence type="predicted"/>
<evidence type="ECO:0000256" key="2">
    <source>
        <dbReference type="ARBA" id="ARBA00022771"/>
    </source>
</evidence>
<feature type="transmembrane region" description="Helical" evidence="6">
    <location>
        <begin position="12"/>
        <end position="40"/>
    </location>
</feature>
<evidence type="ECO:0000256" key="3">
    <source>
        <dbReference type="ARBA" id="ARBA00022833"/>
    </source>
</evidence>
<dbReference type="GO" id="GO:0003677">
    <property type="term" value="F:DNA binding"/>
    <property type="evidence" value="ECO:0007669"/>
    <property type="project" value="InterPro"/>
</dbReference>
<dbReference type="AlphaFoldDB" id="A0A0L8HDI1"/>
<reference evidence="8" key="1">
    <citation type="submission" date="2015-07" db="EMBL/GenBank/DDBJ databases">
        <title>MeaNS - Measles Nucleotide Surveillance Program.</title>
        <authorList>
            <person name="Tran T."/>
            <person name="Druce J."/>
        </authorList>
    </citation>
    <scope>NUCLEOTIDE SEQUENCE</scope>
    <source>
        <strain evidence="8">UCB-OBI-ISO-001</strain>
        <tissue evidence="8">Gonad</tissue>
    </source>
</reference>
<dbReference type="InterPro" id="IPR002857">
    <property type="entry name" value="Znf_CXXC"/>
</dbReference>
<sequence>SPSTSPSSSSQSLSIIITIIIIIPTIIAIIITFIIIVVVYRSFFHIGVASLSMSHGGHRPEEMKSDSVHPHIAGHHHHPGHHHAAEEEEYVIEVDSDLSPTGPDIIREVDHDHHNVKVKLKRRRRCGICGPCQIKQNCGRCHYCLRRDVLKQTCVYRKCVYLRSKPRSMSPKENVSMSALNLQSGLGVATPTDLSIRTSLTQTTSGTSSNDFQGLSSMYHHPDLDSRAFTGSSPSIPLHHDPVIPSRMNPYMGGAHTGPYPINMFPSSSLAANSSLPSPFQMGSCSNSPFRYPWMPGSFARPSVVSSPTDLLRPSPSWPPPPPPTHGLSSTHQRMASDFGANSFQKDMPFMKRRSQQDLLQNRQRLPSCSRSLAPMCGSSPSGCETPACFNSDALVMREKYSCFPGQGSRSIGCDNSGHMTSGTLNSSYNRGCASSQHECDVIGIDDLQVNAFIRASGYNGLDIEVDISKLPIVPSSGKSKGKSTLNGMVSITQDLGDKGTVELQVPGYKVTLEDHINVDEMLAKYTSSLKPSYAVKQPKIELID</sequence>
<protein>
    <recommendedName>
        <fullName evidence="7">CXXC-type domain-containing protein</fullName>
    </recommendedName>
</protein>
<evidence type="ECO:0000259" key="7">
    <source>
        <dbReference type="PROSITE" id="PS51058"/>
    </source>
</evidence>
<evidence type="ECO:0000256" key="5">
    <source>
        <dbReference type="SAM" id="MobiDB-lite"/>
    </source>
</evidence>
<feature type="compositionally biased region" description="Pro residues" evidence="5">
    <location>
        <begin position="316"/>
        <end position="325"/>
    </location>
</feature>
<dbReference type="STRING" id="37653.A0A0L8HDI1"/>